<evidence type="ECO:0000313" key="1">
    <source>
        <dbReference type="EMBL" id="GJT96831.1"/>
    </source>
</evidence>
<protein>
    <submittedName>
        <fullName evidence="1">Uncharacterized protein</fullName>
    </submittedName>
</protein>
<reference evidence="1" key="1">
    <citation type="journal article" date="2022" name="Int. J. Mol. Sci.">
        <title>Draft Genome of Tanacetum Coccineum: Genomic Comparison of Closely Related Tanacetum-Family Plants.</title>
        <authorList>
            <person name="Yamashiro T."/>
            <person name="Shiraishi A."/>
            <person name="Nakayama K."/>
            <person name="Satake H."/>
        </authorList>
    </citation>
    <scope>NUCLEOTIDE SEQUENCE</scope>
</reference>
<evidence type="ECO:0000313" key="2">
    <source>
        <dbReference type="Proteomes" id="UP001151760"/>
    </source>
</evidence>
<comment type="caution">
    <text evidence="1">The sequence shown here is derived from an EMBL/GenBank/DDBJ whole genome shotgun (WGS) entry which is preliminary data.</text>
</comment>
<organism evidence="1 2">
    <name type="scientific">Tanacetum coccineum</name>
    <dbReference type="NCBI Taxonomy" id="301880"/>
    <lineage>
        <taxon>Eukaryota</taxon>
        <taxon>Viridiplantae</taxon>
        <taxon>Streptophyta</taxon>
        <taxon>Embryophyta</taxon>
        <taxon>Tracheophyta</taxon>
        <taxon>Spermatophyta</taxon>
        <taxon>Magnoliopsida</taxon>
        <taxon>eudicotyledons</taxon>
        <taxon>Gunneridae</taxon>
        <taxon>Pentapetalae</taxon>
        <taxon>asterids</taxon>
        <taxon>campanulids</taxon>
        <taxon>Asterales</taxon>
        <taxon>Asteraceae</taxon>
        <taxon>Asteroideae</taxon>
        <taxon>Anthemideae</taxon>
        <taxon>Anthemidinae</taxon>
        <taxon>Tanacetum</taxon>
    </lineage>
</organism>
<accession>A0ABQ5I9P8</accession>
<proteinExistence type="predicted"/>
<keyword evidence="2" id="KW-1185">Reference proteome</keyword>
<dbReference type="EMBL" id="BQNB010020517">
    <property type="protein sequence ID" value="GJT96831.1"/>
    <property type="molecule type" value="Genomic_DNA"/>
</dbReference>
<gene>
    <name evidence="1" type="ORF">Tco_1092349</name>
</gene>
<reference evidence="1" key="2">
    <citation type="submission" date="2022-01" db="EMBL/GenBank/DDBJ databases">
        <authorList>
            <person name="Yamashiro T."/>
            <person name="Shiraishi A."/>
            <person name="Satake H."/>
            <person name="Nakayama K."/>
        </authorList>
    </citation>
    <scope>NUCLEOTIDE SEQUENCE</scope>
</reference>
<dbReference type="Proteomes" id="UP001151760">
    <property type="component" value="Unassembled WGS sequence"/>
</dbReference>
<name>A0ABQ5I9P8_9ASTR</name>
<sequence>MPDLSLSTISKRRDREVGVSNQVADALVRIFKEEEEATTYAFMALSHPIINLLDNLKRENETLEELCQIHNRLDKGEIVAGFRREHGLLLFRDRQHMALPPRDQRHQYLRFEGLQYTDTDIMDFEERLDRIYNREVYSLAELEGGYLRLEACWLDWRSNIAGRSQAPEKKVTETIVLSKRDVWRKHGAMISGGLPVIDMGELVKLQIFEELNDTWDWAIPTTRIGTSTTPAARPSRTIAQRFARVEERYMRSSGIRESNMSNG</sequence>